<dbReference type="NCBIfam" id="TIGR01409">
    <property type="entry name" value="TAT_signal_seq"/>
    <property type="match status" value="1"/>
</dbReference>
<dbReference type="Gene3D" id="3.40.50.2300">
    <property type="match status" value="1"/>
</dbReference>
<dbReference type="PROSITE" id="PS51318">
    <property type="entry name" value="TAT"/>
    <property type="match status" value="1"/>
</dbReference>
<proteinExistence type="predicted"/>
<dbReference type="InterPro" id="IPR019546">
    <property type="entry name" value="TAT_signal_bac_arc"/>
</dbReference>
<evidence type="ECO:0000313" key="1">
    <source>
        <dbReference type="EMBL" id="SMG22540.1"/>
    </source>
</evidence>
<accession>A0A1X7J4Q7</accession>
<sequence length="83" mass="8585">MSSQDHRSAVSRRDFMKLGAGAAFAMAGSGISRLSLGAGQTTLACSFRSLTNPYYAAFNKGAQSFAASVGLPYVPLTTEGSSE</sequence>
<name>A0A1X7J4Q7_9BURK</name>
<gene>
    <name evidence="1" type="ORF">SAMN06265784_102207</name>
</gene>
<evidence type="ECO:0000313" key="2">
    <source>
        <dbReference type="Proteomes" id="UP000193228"/>
    </source>
</evidence>
<reference evidence="2" key="1">
    <citation type="submission" date="2017-04" db="EMBL/GenBank/DDBJ databases">
        <authorList>
            <person name="Varghese N."/>
            <person name="Submissions S."/>
        </authorList>
    </citation>
    <scope>NUCLEOTIDE SEQUENCE [LARGE SCALE GENOMIC DNA]</scope>
    <source>
        <strain evidence="2">LMG 29540</strain>
    </source>
</reference>
<dbReference type="Proteomes" id="UP000193228">
    <property type="component" value="Unassembled WGS sequence"/>
</dbReference>
<dbReference type="AlphaFoldDB" id="A0A1X7J4Q7"/>
<keyword evidence="2" id="KW-1185">Reference proteome</keyword>
<dbReference type="EMBL" id="FXAT01000002">
    <property type="protein sequence ID" value="SMG22540.1"/>
    <property type="molecule type" value="Genomic_DNA"/>
</dbReference>
<dbReference type="InterPro" id="IPR006311">
    <property type="entry name" value="TAT_signal"/>
</dbReference>
<dbReference type="RefSeq" id="WP_244195936.1">
    <property type="nucleotide sequence ID" value="NZ_FXAT01000002.1"/>
</dbReference>
<protein>
    <submittedName>
        <fullName evidence="1">Tat (Twin-arginine translocation) pathway signal sequence</fullName>
    </submittedName>
</protein>
<dbReference type="STRING" id="1515439.SAMN06265784_102207"/>
<organism evidence="1 2">
    <name type="scientific">Paraburkholderia susongensis</name>
    <dbReference type="NCBI Taxonomy" id="1515439"/>
    <lineage>
        <taxon>Bacteria</taxon>
        <taxon>Pseudomonadati</taxon>
        <taxon>Pseudomonadota</taxon>
        <taxon>Betaproteobacteria</taxon>
        <taxon>Burkholderiales</taxon>
        <taxon>Burkholderiaceae</taxon>
        <taxon>Paraburkholderia</taxon>
    </lineage>
</organism>